<evidence type="ECO:0000313" key="2">
    <source>
        <dbReference type="EMBL" id="MRG92592.1"/>
    </source>
</evidence>
<dbReference type="InterPro" id="IPR041698">
    <property type="entry name" value="Methyltransf_25"/>
</dbReference>
<dbReference type="EMBL" id="WJIE01000003">
    <property type="protein sequence ID" value="MRG92592.1"/>
    <property type="molecule type" value="Genomic_DNA"/>
</dbReference>
<evidence type="ECO:0000259" key="1">
    <source>
        <dbReference type="Pfam" id="PF13649"/>
    </source>
</evidence>
<accession>A0A6N7PKC4</accession>
<dbReference type="SUPFAM" id="SSF53335">
    <property type="entry name" value="S-adenosyl-L-methionine-dependent methyltransferases"/>
    <property type="match status" value="1"/>
</dbReference>
<gene>
    <name evidence="2" type="ORF">GF068_11725</name>
</gene>
<organism evidence="2 3">
    <name type="scientific">Polyangium spumosum</name>
    <dbReference type="NCBI Taxonomy" id="889282"/>
    <lineage>
        <taxon>Bacteria</taxon>
        <taxon>Pseudomonadati</taxon>
        <taxon>Myxococcota</taxon>
        <taxon>Polyangia</taxon>
        <taxon>Polyangiales</taxon>
        <taxon>Polyangiaceae</taxon>
        <taxon>Polyangium</taxon>
    </lineage>
</organism>
<dbReference type="OrthoDB" id="7342932at2"/>
<sequence length="244" mass="26866">MASLDDITKRYYETTASRGHRPTARYYETSAAGLLRRLGPWLPADPKTPCLDLACGCGELIFALERRGFDRTHGVDLCAEELDEARKFVRGELVLGDVVDHLAAQPDGSFGFLTAFNIVEHLPKERLVDFFREARRVLRPGGALVGMVPNAVSPFGAAARYWDITHQIAFTPNSITQLAAMTGFGDGVDFRECGPVPYGVKSAIRYAAWQMMRGAIAAWFLVENGASRGGIYSSDMLFRLRKGA</sequence>
<dbReference type="Proteomes" id="UP000440224">
    <property type="component" value="Unassembled WGS sequence"/>
</dbReference>
<feature type="domain" description="Methyltransferase" evidence="1">
    <location>
        <begin position="51"/>
        <end position="142"/>
    </location>
</feature>
<proteinExistence type="predicted"/>
<protein>
    <submittedName>
        <fullName evidence="2">Methyltransferase domain-containing protein</fullName>
    </submittedName>
</protein>
<keyword evidence="2" id="KW-0808">Transferase</keyword>
<dbReference type="RefSeq" id="WP_153819457.1">
    <property type="nucleotide sequence ID" value="NZ_WJIE01000003.1"/>
</dbReference>
<dbReference type="GO" id="GO:0032259">
    <property type="term" value="P:methylation"/>
    <property type="evidence" value="ECO:0007669"/>
    <property type="project" value="UniProtKB-KW"/>
</dbReference>
<reference evidence="2 3" key="1">
    <citation type="submission" date="2019-10" db="EMBL/GenBank/DDBJ databases">
        <title>A soil myxobacterium in the family Polyangiaceae.</title>
        <authorList>
            <person name="Li Y."/>
            <person name="Wang J."/>
        </authorList>
    </citation>
    <scope>NUCLEOTIDE SEQUENCE [LARGE SCALE GENOMIC DNA]</scope>
    <source>
        <strain evidence="2 3">DSM 14734</strain>
    </source>
</reference>
<name>A0A6N7PKC4_9BACT</name>
<dbReference type="Gene3D" id="3.40.50.150">
    <property type="entry name" value="Vaccinia Virus protein VP39"/>
    <property type="match status" value="1"/>
</dbReference>
<keyword evidence="2" id="KW-0489">Methyltransferase</keyword>
<dbReference type="GO" id="GO:0008168">
    <property type="term" value="F:methyltransferase activity"/>
    <property type="evidence" value="ECO:0007669"/>
    <property type="project" value="UniProtKB-KW"/>
</dbReference>
<keyword evidence="3" id="KW-1185">Reference proteome</keyword>
<evidence type="ECO:0000313" key="3">
    <source>
        <dbReference type="Proteomes" id="UP000440224"/>
    </source>
</evidence>
<comment type="caution">
    <text evidence="2">The sequence shown here is derived from an EMBL/GenBank/DDBJ whole genome shotgun (WGS) entry which is preliminary data.</text>
</comment>
<dbReference type="InterPro" id="IPR029063">
    <property type="entry name" value="SAM-dependent_MTases_sf"/>
</dbReference>
<dbReference type="Pfam" id="PF13649">
    <property type="entry name" value="Methyltransf_25"/>
    <property type="match status" value="1"/>
</dbReference>
<dbReference type="CDD" id="cd02440">
    <property type="entry name" value="AdoMet_MTases"/>
    <property type="match status" value="1"/>
</dbReference>
<dbReference type="AlphaFoldDB" id="A0A6N7PKC4"/>